<evidence type="ECO:0000256" key="5">
    <source>
        <dbReference type="ARBA" id="ARBA00022679"/>
    </source>
</evidence>
<dbReference type="Pfam" id="PF00425">
    <property type="entry name" value="Chorismate_bind"/>
    <property type="match status" value="1"/>
</dbReference>
<evidence type="ECO:0000256" key="6">
    <source>
        <dbReference type="ARBA" id="ARBA00022909"/>
    </source>
</evidence>
<dbReference type="Gene3D" id="3.60.120.10">
    <property type="entry name" value="Anthranilate synthase"/>
    <property type="match status" value="1"/>
</dbReference>
<dbReference type="Pfam" id="PF00117">
    <property type="entry name" value="GATase"/>
    <property type="match status" value="1"/>
</dbReference>
<dbReference type="InterPro" id="IPR006221">
    <property type="entry name" value="TrpG/PapA_dom"/>
</dbReference>
<dbReference type="EC" id="2.6.1.85" evidence="4"/>
<dbReference type="InterPro" id="IPR015890">
    <property type="entry name" value="Chorismate_C"/>
</dbReference>
<dbReference type="InterPro" id="IPR006805">
    <property type="entry name" value="Anth_synth_I_N"/>
</dbReference>
<evidence type="ECO:0000256" key="7">
    <source>
        <dbReference type="ARBA" id="ARBA00022962"/>
    </source>
</evidence>
<dbReference type="InterPro" id="IPR017926">
    <property type="entry name" value="GATASE"/>
</dbReference>
<keyword evidence="6" id="KW-0289">Folate biosynthesis</keyword>
<evidence type="ECO:0000256" key="3">
    <source>
        <dbReference type="ARBA" id="ARBA00005970"/>
    </source>
</evidence>
<keyword evidence="5" id="KW-0808">Transferase</keyword>
<dbReference type="EMBL" id="JAJTJA010000008">
    <property type="protein sequence ID" value="KAH8695080.1"/>
    <property type="molecule type" value="Genomic_DNA"/>
</dbReference>
<comment type="pathway">
    <text evidence="2">Cofactor biosynthesis; tetrahydrofolate biosynthesis; 4-aminobenzoate from chorismate: step 1/2.</text>
</comment>
<evidence type="ECO:0000313" key="14">
    <source>
        <dbReference type="Proteomes" id="UP001201262"/>
    </source>
</evidence>
<dbReference type="AlphaFoldDB" id="A0AAD4PWH0"/>
<dbReference type="Proteomes" id="UP001201262">
    <property type="component" value="Unassembled WGS sequence"/>
</dbReference>
<dbReference type="PANTHER" id="PTHR11236:SF18">
    <property type="entry name" value="AMINODEOXYCHORISMATE SYNTHASE"/>
    <property type="match status" value="1"/>
</dbReference>
<dbReference type="SUPFAM" id="SSF52317">
    <property type="entry name" value="Class I glutamine amidotransferase-like"/>
    <property type="match status" value="1"/>
</dbReference>
<protein>
    <recommendedName>
        <fullName evidence="4">aminodeoxychorismate synthase</fullName>
        <ecNumber evidence="4">2.6.1.85</ecNumber>
    </recommendedName>
    <alternativeName>
        <fullName evidence="8">Para-aminobenzoate synthase</fullName>
    </alternativeName>
    <alternativeName>
        <fullName evidence="9">p-aminobenzoic acid synthase</fullName>
    </alternativeName>
</protein>
<dbReference type="GO" id="GO:0046820">
    <property type="term" value="F:4-amino-4-deoxychorismate synthase activity"/>
    <property type="evidence" value="ECO:0007669"/>
    <property type="project" value="UniProtKB-EC"/>
</dbReference>
<sequence length="820" mass="91711">MENESPLSIGVNAITAKRNILYLDAYDSFTNNVISMLEENLDVQVTILTVDSEWPEGGMLNFLRAFDAIVLGPGPGNPECAADVGIMRDVWSLDKENLLPILGICLGFQSLCLHHGLPIKRLPLPLHGQVHRVSSTNKDIFTGLDDFEVTLYHSLYVSTDAGVVDNGSISDDKSTHLTVSHVDSLSFLAWLSVDKSGPPTRRIPMAVRHRRKPFWGFQFHPESCKSDKNSCTELLKRWWAEATAFNQETSRLIRASTNSPPSNDVSGSNIQKNLENIFEDLTTETTQKCSRRSLSLDDLRAENIFELFNTPGSPSVLFQSNGRYSIMSVQSPQRWRMEYFVPSKVLSIQECGTSTNTKRETGVSTEALWDALRHVMSKRKVFSGREDVPFWGGFLGYFSYEMGLAGLAHPKTSPLLSSDSENVKPEEENKNGVPDVSLLWVERSIVIDNNLRIIHIQSTRELDDAPNEWIDSTYKRISQYISTQNSVPSVKIGSKDVEVERYQFLTSVERELTDKLIAGSTVVTPDEASYKSKIIECQQELEAGESYELCLTGETTITLPTLADENLRKLRPWLIYKKLKTYNPAAFSAYGCLGRVKIASSSPECFLNWDRKSTLEMKPMKGTVRKSPGMTFEKAKEILATTKEMAENLMIADLIRHDLYGICGSGNVHVEKLLEVEDYGRVYSMITHIKGLVRRTSDEEEPNNMAAYGLTTLQRSLPPGSMTGAPKERSCMHLDRIEERKRGLYSGVMGFLDIGGSGSFSVLIRTAFSYSDDEEEGANKPELWHVGAGGAVTILSTPQGEWDEMITKQRTVVNIFGFAM</sequence>
<dbReference type="InterPro" id="IPR019999">
    <property type="entry name" value="Anth_synth_I-like"/>
</dbReference>
<dbReference type="PANTHER" id="PTHR11236">
    <property type="entry name" value="AMINOBENZOATE/ANTHRANILATE SYNTHASE"/>
    <property type="match status" value="1"/>
</dbReference>
<feature type="domain" description="Glutamine amidotransferase" evidence="10">
    <location>
        <begin position="22"/>
        <end position="227"/>
    </location>
</feature>
<accession>A0AAD4PWH0</accession>
<dbReference type="GO" id="GO:0000162">
    <property type="term" value="P:L-tryptophan biosynthetic process"/>
    <property type="evidence" value="ECO:0007669"/>
    <property type="project" value="TreeGrafter"/>
</dbReference>
<dbReference type="GO" id="GO:0005737">
    <property type="term" value="C:cytoplasm"/>
    <property type="evidence" value="ECO:0007669"/>
    <property type="project" value="TreeGrafter"/>
</dbReference>
<comment type="similarity">
    <text evidence="3">In the C-terminal section; belongs to the anthranilate synthase component I family.</text>
</comment>
<evidence type="ECO:0000259" key="11">
    <source>
        <dbReference type="Pfam" id="PF00425"/>
    </source>
</evidence>
<dbReference type="InterPro" id="IPR029062">
    <property type="entry name" value="Class_I_gatase-like"/>
</dbReference>
<dbReference type="Pfam" id="PF04715">
    <property type="entry name" value="Anth_synt_I_N"/>
    <property type="match status" value="1"/>
</dbReference>
<reference evidence="13" key="1">
    <citation type="submission" date="2021-12" db="EMBL/GenBank/DDBJ databases">
        <title>Convergent genome expansion in fungi linked to evolution of root-endophyte symbiosis.</title>
        <authorList>
            <consortium name="DOE Joint Genome Institute"/>
            <person name="Ke Y.-H."/>
            <person name="Bonito G."/>
            <person name="Liao H.-L."/>
            <person name="Looney B."/>
            <person name="Rojas-Flechas A."/>
            <person name="Nash J."/>
            <person name="Hameed K."/>
            <person name="Schadt C."/>
            <person name="Martin F."/>
            <person name="Crous P.W."/>
            <person name="Miettinen O."/>
            <person name="Magnuson J.K."/>
            <person name="Labbe J."/>
            <person name="Jacobson D."/>
            <person name="Doktycz M.J."/>
            <person name="Veneault-Fourrey C."/>
            <person name="Kuo A."/>
            <person name="Mondo S."/>
            <person name="Calhoun S."/>
            <person name="Riley R."/>
            <person name="Ohm R."/>
            <person name="LaButti K."/>
            <person name="Andreopoulos B."/>
            <person name="Pangilinan J."/>
            <person name="Nolan M."/>
            <person name="Tritt A."/>
            <person name="Clum A."/>
            <person name="Lipzen A."/>
            <person name="Daum C."/>
            <person name="Barry K."/>
            <person name="Grigoriev I.V."/>
            <person name="Vilgalys R."/>
        </authorList>
    </citation>
    <scope>NUCLEOTIDE SEQUENCE</scope>
    <source>
        <strain evidence="13">PMI_201</strain>
    </source>
</reference>
<dbReference type="InterPro" id="IPR010117">
    <property type="entry name" value="PabB_fungal"/>
</dbReference>
<gene>
    <name evidence="13" type="ORF">BGW36DRAFT_398402</name>
</gene>
<evidence type="ECO:0000313" key="13">
    <source>
        <dbReference type="EMBL" id="KAH8695080.1"/>
    </source>
</evidence>
<dbReference type="Gene3D" id="3.40.50.880">
    <property type="match status" value="1"/>
</dbReference>
<keyword evidence="7" id="KW-0315">Glutamine amidotransferase</keyword>
<evidence type="ECO:0000256" key="1">
    <source>
        <dbReference type="ARBA" id="ARBA00001000"/>
    </source>
</evidence>
<organism evidence="13 14">
    <name type="scientific">Talaromyces proteolyticus</name>
    <dbReference type="NCBI Taxonomy" id="1131652"/>
    <lineage>
        <taxon>Eukaryota</taxon>
        <taxon>Fungi</taxon>
        <taxon>Dikarya</taxon>
        <taxon>Ascomycota</taxon>
        <taxon>Pezizomycotina</taxon>
        <taxon>Eurotiomycetes</taxon>
        <taxon>Eurotiomycetidae</taxon>
        <taxon>Eurotiales</taxon>
        <taxon>Trichocomaceae</taxon>
        <taxon>Talaromyces</taxon>
        <taxon>Talaromyces sect. Bacilispori</taxon>
    </lineage>
</organism>
<dbReference type="PRINTS" id="PR00097">
    <property type="entry name" value="ANTSNTHASEII"/>
</dbReference>
<dbReference type="PRINTS" id="PR00096">
    <property type="entry name" value="GATASE"/>
</dbReference>
<evidence type="ECO:0000256" key="2">
    <source>
        <dbReference type="ARBA" id="ARBA00005009"/>
    </source>
</evidence>
<dbReference type="GO" id="GO:0008153">
    <property type="term" value="P:4-aminobenzoate biosynthetic process"/>
    <property type="evidence" value="ECO:0007669"/>
    <property type="project" value="TreeGrafter"/>
</dbReference>
<dbReference type="PRINTS" id="PR00099">
    <property type="entry name" value="CPSGATASE"/>
</dbReference>
<dbReference type="NCBIfam" id="TIGR01823">
    <property type="entry name" value="PabB-fungal"/>
    <property type="match status" value="1"/>
</dbReference>
<dbReference type="GeneID" id="70248694"/>
<dbReference type="InterPro" id="IPR005801">
    <property type="entry name" value="ADC_synthase"/>
</dbReference>
<evidence type="ECO:0000259" key="12">
    <source>
        <dbReference type="Pfam" id="PF04715"/>
    </source>
</evidence>
<name>A0AAD4PWH0_9EURO</name>
<keyword evidence="14" id="KW-1185">Reference proteome</keyword>
<evidence type="ECO:0000256" key="8">
    <source>
        <dbReference type="ARBA" id="ARBA00031329"/>
    </source>
</evidence>
<proteinExistence type="inferred from homology"/>
<feature type="domain" description="Anthranilate synthase component I N-terminal" evidence="12">
    <location>
        <begin position="303"/>
        <end position="450"/>
    </location>
</feature>
<evidence type="ECO:0000256" key="4">
    <source>
        <dbReference type="ARBA" id="ARBA00013139"/>
    </source>
</evidence>
<dbReference type="GO" id="GO:0046656">
    <property type="term" value="P:folic acid biosynthetic process"/>
    <property type="evidence" value="ECO:0007669"/>
    <property type="project" value="UniProtKB-KW"/>
</dbReference>
<evidence type="ECO:0000259" key="10">
    <source>
        <dbReference type="Pfam" id="PF00117"/>
    </source>
</evidence>
<evidence type="ECO:0000256" key="9">
    <source>
        <dbReference type="ARBA" id="ARBA00031904"/>
    </source>
</evidence>
<dbReference type="CDD" id="cd01743">
    <property type="entry name" value="GATase1_Anthranilate_Synthase"/>
    <property type="match status" value="1"/>
</dbReference>
<comment type="caution">
    <text evidence="13">The sequence shown here is derived from an EMBL/GenBank/DDBJ whole genome shotgun (WGS) entry which is preliminary data.</text>
</comment>
<dbReference type="SUPFAM" id="SSF56322">
    <property type="entry name" value="ADC synthase"/>
    <property type="match status" value="1"/>
</dbReference>
<feature type="domain" description="Chorismate-utilising enzyme C-terminal" evidence="11">
    <location>
        <begin position="527"/>
        <end position="808"/>
    </location>
</feature>
<dbReference type="RefSeq" id="XP_046070222.1">
    <property type="nucleotide sequence ID" value="XM_046218407.1"/>
</dbReference>
<comment type="catalytic activity">
    <reaction evidence="1">
        <text>chorismate + L-glutamine = 4-amino-4-deoxychorismate + L-glutamate</text>
        <dbReference type="Rhea" id="RHEA:11672"/>
        <dbReference type="ChEBI" id="CHEBI:29748"/>
        <dbReference type="ChEBI" id="CHEBI:29985"/>
        <dbReference type="ChEBI" id="CHEBI:58359"/>
        <dbReference type="ChEBI" id="CHEBI:58406"/>
        <dbReference type="EC" id="2.6.1.85"/>
    </reaction>
</comment>
<dbReference type="PROSITE" id="PS51273">
    <property type="entry name" value="GATASE_TYPE_1"/>
    <property type="match status" value="1"/>
</dbReference>